<dbReference type="InterPro" id="IPR057727">
    <property type="entry name" value="WCX_dom"/>
</dbReference>
<name>A0AAW8H8K5_9ENTR</name>
<evidence type="ECO:0000256" key="1">
    <source>
        <dbReference type="ARBA" id="ARBA00023015"/>
    </source>
</evidence>
<dbReference type="PROSITE" id="PS52050">
    <property type="entry name" value="WYL"/>
    <property type="match status" value="1"/>
</dbReference>
<dbReference type="Pfam" id="PF25583">
    <property type="entry name" value="WCX"/>
    <property type="match status" value="1"/>
</dbReference>
<dbReference type="GO" id="GO:0003700">
    <property type="term" value="F:DNA-binding transcription factor activity"/>
    <property type="evidence" value="ECO:0007669"/>
    <property type="project" value="InterPro"/>
</dbReference>
<keyword evidence="1" id="KW-0805">Transcription regulation</keyword>
<protein>
    <submittedName>
        <fullName evidence="4">WYL domain-containing protein</fullName>
    </submittedName>
</protein>
<dbReference type="PANTHER" id="PTHR34580">
    <property type="match status" value="1"/>
</dbReference>
<proteinExistence type="predicted"/>
<gene>
    <name evidence="4" type="ORF">RBJ67_14760</name>
</gene>
<evidence type="ECO:0000256" key="2">
    <source>
        <dbReference type="ARBA" id="ARBA00023163"/>
    </source>
</evidence>
<dbReference type="EMBL" id="JAVDKS010000006">
    <property type="protein sequence ID" value="MDQ2257391.1"/>
    <property type="molecule type" value="Genomic_DNA"/>
</dbReference>
<dbReference type="InterPro" id="IPR026881">
    <property type="entry name" value="WYL_dom"/>
</dbReference>
<dbReference type="PANTHER" id="PTHR34580:SF1">
    <property type="entry name" value="PROTEIN PAFC"/>
    <property type="match status" value="1"/>
</dbReference>
<dbReference type="Proteomes" id="UP001225042">
    <property type="component" value="Unassembled WGS sequence"/>
</dbReference>
<sequence>MSGHEVMVQRITVIISALYQHGYVSRQKLLDEFNISERTLYRDLNRLGDRIIHDGNGIYRLSPAYARPQTLKELQNLIGLLGMEELIPANKLILKPDLSSLSIRSLPGDPDAKRALENNFSLFDKAIRQNNICEFHYKSTLRTVAPYQLINIKGVWYLGAVENGNVKGYQLSKIRWLNLRTEHFTPEPHIAKYFAEEDDVWFSLDKQTVQIKIAAEVSYYFQRRSVLPAQKIIRQEPNGDLIVQTEMAHENQLFPLLRYWFPNLTIISPVSLQHHFIQKLSQQMAEMESQSNGTHLDHTEQE</sequence>
<organism evidence="4 5">
    <name type="scientific">Enterobacter soli</name>
    <dbReference type="NCBI Taxonomy" id="885040"/>
    <lineage>
        <taxon>Bacteria</taxon>
        <taxon>Pseudomonadati</taxon>
        <taxon>Pseudomonadota</taxon>
        <taxon>Gammaproteobacteria</taxon>
        <taxon>Enterobacterales</taxon>
        <taxon>Enterobacteriaceae</taxon>
        <taxon>Enterobacter</taxon>
    </lineage>
</organism>
<evidence type="ECO:0000313" key="5">
    <source>
        <dbReference type="Proteomes" id="UP001225042"/>
    </source>
</evidence>
<comment type="caution">
    <text evidence="4">The sequence shown here is derived from an EMBL/GenBank/DDBJ whole genome shotgun (WGS) entry which is preliminary data.</text>
</comment>
<accession>A0AAW8H8K5</accession>
<evidence type="ECO:0000313" key="4">
    <source>
        <dbReference type="EMBL" id="MDQ2257391.1"/>
    </source>
</evidence>
<evidence type="ECO:0000259" key="3">
    <source>
        <dbReference type="PROSITE" id="PS51000"/>
    </source>
</evidence>
<reference evidence="4 5" key="1">
    <citation type="submission" date="2023-08" db="EMBL/GenBank/DDBJ databases">
        <authorList>
            <person name="Dale J."/>
        </authorList>
    </citation>
    <scope>NUCLEOTIDE SEQUENCE [LARGE SCALE GENOMIC DNA]</scope>
    <source>
        <strain evidence="4 5">2023EL-00788</strain>
    </source>
</reference>
<keyword evidence="2" id="KW-0804">Transcription</keyword>
<dbReference type="AlphaFoldDB" id="A0AAW8H8K5"/>
<dbReference type="Pfam" id="PF13280">
    <property type="entry name" value="WYL"/>
    <property type="match status" value="1"/>
</dbReference>
<dbReference type="RefSeq" id="WP_217186369.1">
    <property type="nucleotide sequence ID" value="NZ_CP143717.1"/>
</dbReference>
<dbReference type="PROSITE" id="PS51000">
    <property type="entry name" value="HTH_DEOR_2"/>
    <property type="match status" value="1"/>
</dbReference>
<keyword evidence="5" id="KW-1185">Reference proteome</keyword>
<dbReference type="Pfam" id="PF08220">
    <property type="entry name" value="HTH_DeoR"/>
    <property type="match status" value="1"/>
</dbReference>
<dbReference type="InterPro" id="IPR051534">
    <property type="entry name" value="CBASS_pafABC_assoc_protein"/>
</dbReference>
<dbReference type="InterPro" id="IPR001034">
    <property type="entry name" value="DeoR_HTH"/>
</dbReference>
<feature type="domain" description="HTH deoR-type" evidence="3">
    <location>
        <begin position="7"/>
        <end position="67"/>
    </location>
</feature>